<organism evidence="2 3">
    <name type="scientific">Pristionchus mayeri</name>
    <dbReference type="NCBI Taxonomy" id="1317129"/>
    <lineage>
        <taxon>Eukaryota</taxon>
        <taxon>Metazoa</taxon>
        <taxon>Ecdysozoa</taxon>
        <taxon>Nematoda</taxon>
        <taxon>Chromadorea</taxon>
        <taxon>Rhabditida</taxon>
        <taxon>Rhabditina</taxon>
        <taxon>Diplogasteromorpha</taxon>
        <taxon>Diplogasteroidea</taxon>
        <taxon>Neodiplogasteridae</taxon>
        <taxon>Pristionchus</taxon>
    </lineage>
</organism>
<sequence>MRNRSILRQLHATSSIQFTCSVNQSNLRRLHFHRVGNHYEHRLVVTANGGIFVGYVAVQGDVMYAGDLSKNTWYAGRAKYGGAVQFWLW</sequence>
<evidence type="ECO:0000313" key="1">
    <source>
        <dbReference type="EMBL" id="GMR51153.1"/>
    </source>
</evidence>
<protein>
    <submittedName>
        <fullName evidence="2">Uncharacterized protein</fullName>
    </submittedName>
</protein>
<dbReference type="EMBL" id="BTRK01000005">
    <property type="protein sequence ID" value="GMR51153.1"/>
    <property type="molecule type" value="Genomic_DNA"/>
</dbReference>
<name>A0AAN5CUH6_9BILA</name>
<dbReference type="AlphaFoldDB" id="A0AAN5CUH6"/>
<evidence type="ECO:0000313" key="3">
    <source>
        <dbReference type="Proteomes" id="UP001328107"/>
    </source>
</evidence>
<evidence type="ECO:0000313" key="2">
    <source>
        <dbReference type="EMBL" id="GMR51156.1"/>
    </source>
</evidence>
<proteinExistence type="predicted"/>
<comment type="caution">
    <text evidence="2">The sequence shown here is derived from an EMBL/GenBank/DDBJ whole genome shotgun (WGS) entry which is preliminary data.</text>
</comment>
<gene>
    <name evidence="1" type="ORF">PMAYCL1PPCAC_21348</name>
    <name evidence="2" type="ORF">PMAYCL1PPCAC_21351</name>
</gene>
<reference evidence="2" key="2">
    <citation type="submission" date="2023-06" db="EMBL/GenBank/DDBJ databases">
        <title>Genome assembly of Pristionchus species.</title>
        <authorList>
            <person name="Yoshida K."/>
            <person name="Sommer R.J."/>
        </authorList>
    </citation>
    <scope>NUCLEOTIDE SEQUENCE</scope>
    <source>
        <strain evidence="2">RS5460</strain>
    </source>
</reference>
<reference evidence="3" key="1">
    <citation type="submission" date="2022-10" db="EMBL/GenBank/DDBJ databases">
        <title>Genome assembly of Pristionchus species.</title>
        <authorList>
            <person name="Yoshida K."/>
            <person name="Sommer R.J."/>
        </authorList>
    </citation>
    <scope>NUCLEOTIDE SEQUENCE [LARGE SCALE GENOMIC DNA]</scope>
    <source>
        <strain evidence="1 3">RS5460</strain>
    </source>
</reference>
<dbReference type="Proteomes" id="UP001328107">
    <property type="component" value="Unassembled WGS sequence"/>
</dbReference>
<dbReference type="EMBL" id="BTRK01000005">
    <property type="protein sequence ID" value="GMR51156.1"/>
    <property type="molecule type" value="Genomic_DNA"/>
</dbReference>
<accession>A0AAN5CUH6</accession>
<keyword evidence="3" id="KW-1185">Reference proteome</keyword>